<reference evidence="3 4" key="1">
    <citation type="submission" date="2018-07" db="EMBL/GenBank/DDBJ databases">
        <title>Sequencing the genomes of 1000 actinobacteria strains.</title>
        <authorList>
            <person name="Klenk H.-P."/>
        </authorList>
    </citation>
    <scope>NUCLEOTIDE SEQUENCE [LARGE SCALE GENOMIC DNA]</scope>
    <source>
        <strain evidence="3 4">DSM 14442</strain>
    </source>
</reference>
<dbReference type="RefSeq" id="WP_147301213.1">
    <property type="nucleotide sequence ID" value="NZ_QREH01000001.1"/>
</dbReference>
<feature type="compositionally biased region" description="Low complexity" evidence="1">
    <location>
        <begin position="25"/>
        <end position="38"/>
    </location>
</feature>
<protein>
    <recommendedName>
        <fullName evidence="5">Regulator of septum formation</fullName>
    </recommendedName>
</protein>
<keyword evidence="2" id="KW-0472">Membrane</keyword>
<keyword evidence="4" id="KW-1185">Reference proteome</keyword>
<evidence type="ECO:0000313" key="3">
    <source>
        <dbReference type="EMBL" id="REE04047.1"/>
    </source>
</evidence>
<evidence type="ECO:0000256" key="1">
    <source>
        <dbReference type="SAM" id="MobiDB-lite"/>
    </source>
</evidence>
<accession>A0A3D9LF47</accession>
<dbReference type="EMBL" id="QREH01000001">
    <property type="protein sequence ID" value="REE04047.1"/>
    <property type="molecule type" value="Genomic_DNA"/>
</dbReference>
<evidence type="ECO:0000313" key="4">
    <source>
        <dbReference type="Proteomes" id="UP000256727"/>
    </source>
</evidence>
<evidence type="ECO:0008006" key="5">
    <source>
        <dbReference type="Google" id="ProtNLM"/>
    </source>
</evidence>
<keyword evidence="2" id="KW-1133">Transmembrane helix</keyword>
<feature type="region of interest" description="Disordered" evidence="1">
    <location>
        <begin position="1"/>
        <end position="60"/>
    </location>
</feature>
<dbReference type="AlphaFoldDB" id="A0A3D9LF47"/>
<name>A0A3D9LF47_9MICC</name>
<evidence type="ECO:0000256" key="2">
    <source>
        <dbReference type="SAM" id="Phobius"/>
    </source>
</evidence>
<proteinExistence type="predicted"/>
<feature type="transmembrane region" description="Helical" evidence="2">
    <location>
        <begin position="67"/>
        <end position="88"/>
    </location>
</feature>
<comment type="caution">
    <text evidence="3">The sequence shown here is derived from an EMBL/GenBank/DDBJ whole genome shotgun (WGS) entry which is preliminary data.</text>
</comment>
<organism evidence="3 4">
    <name type="scientific">Citricoccus muralis</name>
    <dbReference type="NCBI Taxonomy" id="169134"/>
    <lineage>
        <taxon>Bacteria</taxon>
        <taxon>Bacillati</taxon>
        <taxon>Actinomycetota</taxon>
        <taxon>Actinomycetes</taxon>
        <taxon>Micrococcales</taxon>
        <taxon>Micrococcaceae</taxon>
        <taxon>Citricoccus</taxon>
    </lineage>
</organism>
<dbReference type="OrthoDB" id="3628931at2"/>
<dbReference type="Proteomes" id="UP000256727">
    <property type="component" value="Unassembled WGS sequence"/>
</dbReference>
<gene>
    <name evidence="3" type="ORF">C8E99_1872</name>
</gene>
<sequence length="242" mass="25804">MDTRPDGSGDESTPDAPEPTDTAGTPESPEASETAEAAGSGDRYVPYLPPRQPETAPAPRPRLQRGWWIAIGALVVVTLTVFVLWPLLSPAQNGPSGETIEPGPTVSRNAEPGLDGIVAREVPPAQVVPGDCLTDFESVGEPSTVVECNRDHEAQLVGRKLWPTGRAFPEDMQAAAERFCAMIELDSAANAQVIVEISHPTQGTWDEGDRRVDCLAVAHDGTLNDSLVAEPVLEDWTDHVDG</sequence>
<feature type="compositionally biased region" description="Pro residues" evidence="1">
    <location>
        <begin position="47"/>
        <end position="60"/>
    </location>
</feature>
<keyword evidence="2" id="KW-0812">Transmembrane</keyword>